<keyword evidence="3" id="KW-1185">Reference proteome</keyword>
<evidence type="ECO:0000313" key="3">
    <source>
        <dbReference type="Proteomes" id="UP000800093"/>
    </source>
</evidence>
<protein>
    <submittedName>
        <fullName evidence="2">Uncharacterized protein</fullName>
    </submittedName>
</protein>
<dbReference type="AlphaFoldDB" id="A0A9P4MXN3"/>
<dbReference type="EMBL" id="ML986880">
    <property type="protein sequence ID" value="KAF2257668.1"/>
    <property type="molecule type" value="Genomic_DNA"/>
</dbReference>
<proteinExistence type="predicted"/>
<feature type="transmembrane region" description="Helical" evidence="1">
    <location>
        <begin position="22"/>
        <end position="39"/>
    </location>
</feature>
<evidence type="ECO:0000256" key="1">
    <source>
        <dbReference type="SAM" id="Phobius"/>
    </source>
</evidence>
<dbReference type="Proteomes" id="UP000800093">
    <property type="component" value="Unassembled WGS sequence"/>
</dbReference>
<accession>A0A9P4MXN3</accession>
<reference evidence="3" key="1">
    <citation type="journal article" date="2020" name="Stud. Mycol.">
        <title>101 Dothideomycetes genomes: A test case for predicting lifestyles and emergence of pathogens.</title>
        <authorList>
            <person name="Haridas S."/>
            <person name="Albert R."/>
            <person name="Binder M."/>
            <person name="Bloem J."/>
            <person name="LaButti K."/>
            <person name="Salamov A."/>
            <person name="Andreopoulos B."/>
            <person name="Baker S."/>
            <person name="Barry K."/>
            <person name="Bills G."/>
            <person name="Bluhm B."/>
            <person name="Cannon C."/>
            <person name="Castanera R."/>
            <person name="Culley D."/>
            <person name="Daum C."/>
            <person name="Ezra D."/>
            <person name="Gonzalez J."/>
            <person name="Henrissat B."/>
            <person name="Kuo A."/>
            <person name="Liang C."/>
            <person name="Lipzen A."/>
            <person name="Lutzoni F."/>
            <person name="Magnuson J."/>
            <person name="Mondo S."/>
            <person name="Nolan M."/>
            <person name="Ohm R."/>
            <person name="Pangilinan J."/>
            <person name="Park H.-J."/>
            <person name="Ramirez L."/>
            <person name="Alfaro M."/>
            <person name="Sun H."/>
            <person name="Tritt A."/>
            <person name="Yoshinaga Y."/>
            <person name="Zwiers L.-H."/>
            <person name="Turgeon B."/>
            <person name="Goodwin S."/>
            <person name="Spatafora J."/>
            <person name="Crous P."/>
            <person name="Grigoriev I."/>
        </authorList>
    </citation>
    <scope>NUCLEOTIDE SEQUENCE [LARGE SCALE GENOMIC DNA]</scope>
    <source>
        <strain evidence="3">CBS 304.66</strain>
    </source>
</reference>
<evidence type="ECO:0000313" key="2">
    <source>
        <dbReference type="EMBL" id="KAF2257668.1"/>
    </source>
</evidence>
<sequence>MATRLRGSTLEVEGWGKLEDNYGAIVVGAGIAWAFVAVMRRRCLLPVWLSAFSQSNRAETLNSARSHHHH</sequence>
<comment type="caution">
    <text evidence="2">The sequence shown here is derived from an EMBL/GenBank/DDBJ whole genome shotgun (WGS) entry which is preliminary data.</text>
</comment>
<name>A0A9P4MXN3_9PLEO</name>
<keyword evidence="1" id="KW-0812">Transmembrane</keyword>
<keyword evidence="1" id="KW-0472">Membrane</keyword>
<gene>
    <name evidence="2" type="ORF">CC78DRAFT_202040</name>
</gene>
<keyword evidence="1" id="KW-1133">Transmembrane helix</keyword>
<organism evidence="2 3">
    <name type="scientific">Lojkania enalia</name>
    <dbReference type="NCBI Taxonomy" id="147567"/>
    <lineage>
        <taxon>Eukaryota</taxon>
        <taxon>Fungi</taxon>
        <taxon>Dikarya</taxon>
        <taxon>Ascomycota</taxon>
        <taxon>Pezizomycotina</taxon>
        <taxon>Dothideomycetes</taxon>
        <taxon>Pleosporomycetidae</taxon>
        <taxon>Pleosporales</taxon>
        <taxon>Pleosporales incertae sedis</taxon>
        <taxon>Lojkania</taxon>
    </lineage>
</organism>